<keyword evidence="26" id="KW-0378">Hydrolase</keyword>
<keyword evidence="14" id="KW-0460">Magnesium</keyword>
<dbReference type="NCBIfam" id="TIGR01511">
    <property type="entry name" value="ATPase-IB1_Cu"/>
    <property type="match status" value="1"/>
</dbReference>
<dbReference type="SUPFAM" id="SSF56784">
    <property type="entry name" value="HAD-like"/>
    <property type="match status" value="1"/>
</dbReference>
<dbReference type="Pfam" id="PF00122">
    <property type="entry name" value="E1-E2_ATPase"/>
    <property type="match status" value="1"/>
</dbReference>
<evidence type="ECO:0000256" key="23">
    <source>
        <dbReference type="RuleBase" id="RU362081"/>
    </source>
</evidence>
<dbReference type="InterPro" id="IPR027256">
    <property type="entry name" value="P-typ_ATPase_IB"/>
</dbReference>
<keyword evidence="17" id="KW-0186">Copper</keyword>
<dbReference type="FunFam" id="3.30.70.100:FF:000005">
    <property type="entry name" value="Copper-exporting P-type ATPase A"/>
    <property type="match status" value="1"/>
</dbReference>
<dbReference type="PANTHER" id="PTHR43520">
    <property type="entry name" value="ATP7, ISOFORM B"/>
    <property type="match status" value="1"/>
</dbReference>
<dbReference type="InterPro" id="IPR036163">
    <property type="entry name" value="HMA_dom_sf"/>
</dbReference>
<feature type="transmembrane region" description="Helical" evidence="23">
    <location>
        <begin position="519"/>
        <end position="542"/>
    </location>
</feature>
<evidence type="ECO:0000256" key="2">
    <source>
        <dbReference type="ARBA" id="ARBA00006024"/>
    </source>
</evidence>
<dbReference type="SUPFAM" id="SSF55008">
    <property type="entry name" value="HMA, heavy metal-associated domain"/>
    <property type="match status" value="2"/>
</dbReference>
<dbReference type="PROSITE" id="PS00154">
    <property type="entry name" value="ATPASE_E1_E2"/>
    <property type="match status" value="1"/>
</dbReference>
<keyword evidence="27" id="KW-1185">Reference proteome</keyword>
<evidence type="ECO:0000313" key="27">
    <source>
        <dbReference type="Proteomes" id="UP000184600"/>
    </source>
</evidence>
<dbReference type="PANTHER" id="PTHR43520:SF6">
    <property type="entry name" value="COPPER-EXPORTING P-TYPE ATPASE"/>
    <property type="match status" value="1"/>
</dbReference>
<evidence type="ECO:0000256" key="10">
    <source>
        <dbReference type="ARBA" id="ARBA00022737"/>
    </source>
</evidence>
<dbReference type="InterPro" id="IPR023299">
    <property type="entry name" value="ATPase_P-typ_cyto_dom_N"/>
</dbReference>
<evidence type="ECO:0000256" key="8">
    <source>
        <dbReference type="ARBA" id="ARBA00022692"/>
    </source>
</evidence>
<dbReference type="PROSITE" id="PS50846">
    <property type="entry name" value="HMA_2"/>
    <property type="match status" value="1"/>
</dbReference>
<dbReference type="Pfam" id="PF00702">
    <property type="entry name" value="Hydrolase"/>
    <property type="match status" value="1"/>
</dbReference>
<evidence type="ECO:0000256" key="6">
    <source>
        <dbReference type="ARBA" id="ARBA00022475"/>
    </source>
</evidence>
<dbReference type="EMBL" id="FRFG01000082">
    <property type="protein sequence ID" value="SHO58878.1"/>
    <property type="molecule type" value="Genomic_DNA"/>
</dbReference>
<dbReference type="EC" id="7.2.2.8" evidence="3"/>
<evidence type="ECO:0000256" key="15">
    <source>
        <dbReference type="ARBA" id="ARBA00022967"/>
    </source>
</evidence>
<evidence type="ECO:0000256" key="21">
    <source>
        <dbReference type="ARBA" id="ARBA00033239"/>
    </source>
</evidence>
<dbReference type="InterPro" id="IPR018303">
    <property type="entry name" value="ATPase_P-typ_P_site"/>
</dbReference>
<dbReference type="Gene3D" id="3.40.50.1000">
    <property type="entry name" value="HAD superfamily/HAD-like"/>
    <property type="match status" value="1"/>
</dbReference>
<feature type="transmembrane region" description="Helical" evidence="23">
    <location>
        <begin position="310"/>
        <end position="332"/>
    </location>
</feature>
<dbReference type="NCBIfam" id="TIGR01525">
    <property type="entry name" value="ATPase-IB_hvy"/>
    <property type="match status" value="1"/>
</dbReference>
<dbReference type="GO" id="GO:0005507">
    <property type="term" value="F:copper ion binding"/>
    <property type="evidence" value="ECO:0007669"/>
    <property type="project" value="TreeGrafter"/>
</dbReference>
<protein>
    <recommendedName>
        <fullName evidence="4">Copper-exporting P-type ATPase</fullName>
        <ecNumber evidence="3">7.2.2.8</ecNumber>
    </recommendedName>
    <alternativeName>
        <fullName evidence="20">Copper-exporting P-type ATPase A</fullName>
    </alternativeName>
    <alternativeName>
        <fullName evidence="21">Cu(+)-exporting ATPase</fullName>
    </alternativeName>
</protein>
<feature type="transmembrane region" description="Helical" evidence="23">
    <location>
        <begin position="243"/>
        <end position="265"/>
    </location>
</feature>
<dbReference type="InterPro" id="IPR008250">
    <property type="entry name" value="ATPase_P-typ_transduc_dom_A_sf"/>
</dbReference>
<keyword evidence="5" id="KW-0813">Transport</keyword>
<dbReference type="SFLD" id="SFLDG00002">
    <property type="entry name" value="C1.7:_P-type_atpase_like"/>
    <property type="match status" value="1"/>
</dbReference>
<dbReference type="PROSITE" id="PS01229">
    <property type="entry name" value="COF_2"/>
    <property type="match status" value="1"/>
</dbReference>
<dbReference type="InterPro" id="IPR036412">
    <property type="entry name" value="HAD-like_sf"/>
</dbReference>
<keyword evidence="18" id="KW-0406">Ion transport</keyword>
<dbReference type="PRINTS" id="PR00943">
    <property type="entry name" value="CUATPASE"/>
</dbReference>
<dbReference type="GO" id="GO:0005524">
    <property type="term" value="F:ATP binding"/>
    <property type="evidence" value="ECO:0007669"/>
    <property type="project" value="UniProtKB-UniRule"/>
</dbReference>
<dbReference type="GO" id="GO:0140581">
    <property type="term" value="F:P-type monovalent copper transporter activity"/>
    <property type="evidence" value="ECO:0007669"/>
    <property type="project" value="UniProtKB-EC"/>
</dbReference>
<evidence type="ECO:0000256" key="18">
    <source>
        <dbReference type="ARBA" id="ARBA00023065"/>
    </source>
</evidence>
<dbReference type="AlphaFoldDB" id="A0A1M7Z1P2"/>
<reference evidence="27" key="1">
    <citation type="submission" date="2016-12" db="EMBL/GenBank/DDBJ databases">
        <authorList>
            <person name="Rodrigo-Torres L."/>
            <person name="Arahal R.D."/>
            <person name="Lucena T."/>
        </authorList>
    </citation>
    <scope>NUCLEOTIDE SEQUENCE [LARGE SCALE GENOMIC DNA]</scope>
</reference>
<dbReference type="GO" id="GO:0060003">
    <property type="term" value="P:copper ion export"/>
    <property type="evidence" value="ECO:0007669"/>
    <property type="project" value="UniProtKB-ARBA"/>
</dbReference>
<gene>
    <name evidence="26" type="primary">copA_2</name>
    <name evidence="26" type="ORF">VQ7734_04651</name>
</gene>
<keyword evidence="15" id="KW-1278">Translocase</keyword>
<evidence type="ECO:0000256" key="1">
    <source>
        <dbReference type="ARBA" id="ARBA00004651"/>
    </source>
</evidence>
<dbReference type="InterPro" id="IPR001757">
    <property type="entry name" value="P_typ_ATPase"/>
</dbReference>
<evidence type="ECO:0000256" key="19">
    <source>
        <dbReference type="ARBA" id="ARBA00023136"/>
    </source>
</evidence>
<dbReference type="GO" id="GO:0055070">
    <property type="term" value="P:copper ion homeostasis"/>
    <property type="evidence" value="ECO:0007669"/>
    <property type="project" value="TreeGrafter"/>
</dbReference>
<dbReference type="InterPro" id="IPR017969">
    <property type="entry name" value="Heavy-metal-associated_CS"/>
</dbReference>
<dbReference type="FunFam" id="2.70.150.10:FF:000020">
    <property type="entry name" value="Copper-exporting P-type ATPase A"/>
    <property type="match status" value="1"/>
</dbReference>
<comment type="subcellular location">
    <subcellularLocation>
        <location evidence="1">Cell membrane</location>
        <topology evidence="1">Multi-pass membrane protein</topology>
    </subcellularLocation>
</comment>
<dbReference type="Gene3D" id="3.40.1110.10">
    <property type="entry name" value="Calcium-transporting ATPase, cytoplasmic domain N"/>
    <property type="match status" value="1"/>
</dbReference>
<keyword evidence="12" id="KW-0187">Copper transport</keyword>
<dbReference type="STRING" id="1117707.VQ7734_04651"/>
<evidence type="ECO:0000259" key="25">
    <source>
        <dbReference type="PROSITE" id="PS50846"/>
    </source>
</evidence>
<dbReference type="Gene3D" id="2.70.150.10">
    <property type="entry name" value="Calcium-transporting ATPase, cytoplasmic transduction domain A"/>
    <property type="match status" value="1"/>
</dbReference>
<dbReference type="InterPro" id="IPR023214">
    <property type="entry name" value="HAD_sf"/>
</dbReference>
<keyword evidence="8 23" id="KW-0812">Transmembrane</keyword>
<evidence type="ECO:0000256" key="13">
    <source>
        <dbReference type="ARBA" id="ARBA00022840"/>
    </source>
</evidence>
<evidence type="ECO:0000256" key="22">
    <source>
        <dbReference type="ARBA" id="ARBA00049289"/>
    </source>
</evidence>
<evidence type="ECO:0000313" key="26">
    <source>
        <dbReference type="EMBL" id="SHO58878.1"/>
    </source>
</evidence>
<keyword evidence="16 23" id="KW-1133">Transmembrane helix</keyword>
<feature type="transmembrane region" description="Helical" evidence="23">
    <location>
        <begin position="338"/>
        <end position="357"/>
    </location>
</feature>
<dbReference type="CDD" id="cd02094">
    <property type="entry name" value="P-type_ATPase_Cu-like"/>
    <property type="match status" value="1"/>
</dbReference>
<feature type="compositionally biased region" description="Basic and acidic residues" evidence="24">
    <location>
        <begin position="131"/>
        <end position="140"/>
    </location>
</feature>
<evidence type="ECO:0000256" key="4">
    <source>
        <dbReference type="ARBA" id="ARBA00015102"/>
    </source>
</evidence>
<keyword evidence="7" id="KW-0597">Phosphoprotein</keyword>
<keyword evidence="13 23" id="KW-0067">ATP-binding</keyword>
<dbReference type="InterPro" id="IPR006121">
    <property type="entry name" value="HMA_dom"/>
</dbReference>
<evidence type="ECO:0000256" key="12">
    <source>
        <dbReference type="ARBA" id="ARBA00022796"/>
    </source>
</evidence>
<evidence type="ECO:0000256" key="3">
    <source>
        <dbReference type="ARBA" id="ARBA00012517"/>
    </source>
</evidence>
<evidence type="ECO:0000256" key="17">
    <source>
        <dbReference type="ARBA" id="ARBA00023008"/>
    </source>
</evidence>
<dbReference type="PRINTS" id="PR00119">
    <property type="entry name" value="CATATPASE"/>
</dbReference>
<evidence type="ECO:0000256" key="24">
    <source>
        <dbReference type="SAM" id="MobiDB-lite"/>
    </source>
</evidence>
<feature type="transmembrane region" description="Helical" evidence="23">
    <location>
        <begin position="491"/>
        <end position="513"/>
    </location>
</feature>
<keyword evidence="10" id="KW-0677">Repeat</keyword>
<feature type="domain" description="HMA" evidence="25">
    <location>
        <begin position="151"/>
        <end position="216"/>
    </location>
</feature>
<dbReference type="GO" id="GO:0043682">
    <property type="term" value="F:P-type divalent copper transporter activity"/>
    <property type="evidence" value="ECO:0007669"/>
    <property type="project" value="TreeGrafter"/>
</dbReference>
<dbReference type="SFLD" id="SFLDS00003">
    <property type="entry name" value="Haloacid_Dehalogenase"/>
    <property type="match status" value="1"/>
</dbReference>
<comment type="similarity">
    <text evidence="2 23">Belongs to the cation transport ATPase (P-type) (TC 3.A.3) family. Type IB subfamily.</text>
</comment>
<proteinExistence type="inferred from homology"/>
<evidence type="ECO:0000256" key="7">
    <source>
        <dbReference type="ARBA" id="ARBA00022553"/>
    </source>
</evidence>
<dbReference type="SFLD" id="SFLDF00027">
    <property type="entry name" value="p-type_atpase"/>
    <property type="match status" value="1"/>
</dbReference>
<keyword evidence="11 23" id="KW-0547">Nucleotide-binding</keyword>
<evidence type="ECO:0000256" key="9">
    <source>
        <dbReference type="ARBA" id="ARBA00022723"/>
    </source>
</evidence>
<dbReference type="NCBIfam" id="TIGR01494">
    <property type="entry name" value="ATPase_P-type"/>
    <property type="match status" value="1"/>
</dbReference>
<dbReference type="SUPFAM" id="SSF81665">
    <property type="entry name" value="Calcium ATPase, transmembrane domain M"/>
    <property type="match status" value="1"/>
</dbReference>
<dbReference type="InterPro" id="IPR044492">
    <property type="entry name" value="P_typ_ATPase_HD_dom"/>
</dbReference>
<dbReference type="InterPro" id="IPR023298">
    <property type="entry name" value="ATPase_P-typ_TM_dom_sf"/>
</dbReference>
<dbReference type="Gene3D" id="3.30.70.100">
    <property type="match status" value="1"/>
</dbReference>
<sequence length="905" mass="97437">MGCVRKVEKNLKEQHNVTIHHLSVTKLDVETEASLNDIISQIETLGFSAGEKKYFRLKGLHCGKCVNKLNALLASSAENAAIKVTKESLSLISLLSDERIQEQVASVGFEALPETTQTPVTSVSEQTQADTTDKPPKETGVKIQGEAASQPSTHLLIQGMTCASCVSSVEKALSSLNGVQLVQVNLAEQSAEVYSADPLPSQELIDAVRSAGYDAEKTDDLLQQQEKQQNAFQVAIKKYQTNALMGLVVGAPIMLWGVLGGTMAVETRSEQLGWGTIGFICLLLLCTAGKSFYRNAWQSLRHRRATMDTLVALGTGAAWLYSIVVVLFPQWFPTLARHVYFEASAMIIGLISLGHAIEMKAKSKTTQSLQALIDLQPQQATQVTENGDQIIAVNSIKKGMVLRIKPGDKIPVDGTISEGQSYLDESMLTGEPLPVFKSPGMQVSAGTLNHDGSLLVSATGTGSHTMLSRIIQMVRRAQSSKPPMAKMADQIASVFVPVVVVIAVFSALMWFWFGPEPKISHMLIAATTVLIIACPCALGLATPLSVTVGIGKAAEMGILIRDADVLQTASQIDTVVFDKTGTLTEGKPKVRHIKAIDFSTDELLSVIYAIEQQSDHPVAKAICEYAMAENITPAETRNFKNLSGRGLNATYQDEPVHIGSVQHMQMLQINLEAIEHVITQAEQQTWTPIIVAIGTEVRGMIALSDQIKPDAYQVIKALKERDIKTVMLTGDNQAVAQSVADSLGIDTVFSQVLPEQKAAHIIRLQQQGRHIAMIGDGINDAPALAQADLGVAMGCGSDIAIESAQVTFLHNSPLMIVDTIKLSGAVLKNIKQNLLGAFFYNSLGIPVAAGILYPVFGFLLSPVIAGAAMALSSITVVSNANRLHRYKPHLEVPADTSDIQTKNSE</sequence>
<feature type="compositionally biased region" description="Polar residues" evidence="24">
    <location>
        <begin position="115"/>
        <end position="130"/>
    </location>
</feature>
<dbReference type="Proteomes" id="UP000184600">
    <property type="component" value="Unassembled WGS sequence"/>
</dbReference>
<feature type="transmembrane region" description="Helical" evidence="23">
    <location>
        <begin position="834"/>
        <end position="853"/>
    </location>
</feature>
<name>A0A1M7Z1P2_9VIBR</name>
<evidence type="ECO:0000256" key="14">
    <source>
        <dbReference type="ARBA" id="ARBA00022842"/>
    </source>
</evidence>
<dbReference type="CDD" id="cd00371">
    <property type="entry name" value="HMA"/>
    <property type="match status" value="1"/>
</dbReference>
<dbReference type="SUPFAM" id="SSF81653">
    <property type="entry name" value="Calcium ATPase, transduction domain A"/>
    <property type="match status" value="1"/>
</dbReference>
<evidence type="ECO:0000256" key="5">
    <source>
        <dbReference type="ARBA" id="ARBA00022448"/>
    </source>
</evidence>
<evidence type="ECO:0000256" key="20">
    <source>
        <dbReference type="ARBA" id="ARBA00029719"/>
    </source>
</evidence>
<keyword evidence="6 23" id="KW-1003">Cell membrane</keyword>
<evidence type="ECO:0000256" key="16">
    <source>
        <dbReference type="ARBA" id="ARBA00022989"/>
    </source>
</evidence>
<dbReference type="GO" id="GO:0016887">
    <property type="term" value="F:ATP hydrolysis activity"/>
    <property type="evidence" value="ECO:0007669"/>
    <property type="project" value="InterPro"/>
</dbReference>
<dbReference type="PROSITE" id="PS01047">
    <property type="entry name" value="HMA_1"/>
    <property type="match status" value="1"/>
</dbReference>
<feature type="transmembrane region" description="Helical" evidence="23">
    <location>
        <begin position="859"/>
        <end position="877"/>
    </location>
</feature>
<feature type="region of interest" description="Disordered" evidence="24">
    <location>
        <begin position="115"/>
        <end position="143"/>
    </location>
</feature>
<accession>A0A1M7Z1P2</accession>
<dbReference type="Pfam" id="PF00403">
    <property type="entry name" value="HMA"/>
    <property type="match status" value="1"/>
</dbReference>
<organism evidence="26 27">
    <name type="scientific">Vibrio quintilis</name>
    <dbReference type="NCBI Taxonomy" id="1117707"/>
    <lineage>
        <taxon>Bacteria</taxon>
        <taxon>Pseudomonadati</taxon>
        <taxon>Pseudomonadota</taxon>
        <taxon>Gammaproteobacteria</taxon>
        <taxon>Vibrionales</taxon>
        <taxon>Vibrionaceae</taxon>
        <taxon>Vibrio</taxon>
    </lineage>
</organism>
<evidence type="ECO:0000256" key="11">
    <source>
        <dbReference type="ARBA" id="ARBA00022741"/>
    </source>
</evidence>
<keyword evidence="9 23" id="KW-0479">Metal-binding</keyword>
<comment type="catalytic activity">
    <reaction evidence="22">
        <text>Cu(+)(in) + ATP + H2O = Cu(+)(out) + ADP + phosphate + H(+)</text>
        <dbReference type="Rhea" id="RHEA:25792"/>
        <dbReference type="ChEBI" id="CHEBI:15377"/>
        <dbReference type="ChEBI" id="CHEBI:15378"/>
        <dbReference type="ChEBI" id="CHEBI:30616"/>
        <dbReference type="ChEBI" id="CHEBI:43474"/>
        <dbReference type="ChEBI" id="CHEBI:49552"/>
        <dbReference type="ChEBI" id="CHEBI:456216"/>
        <dbReference type="EC" id="7.2.2.8"/>
    </reaction>
</comment>
<feature type="transmembrane region" description="Helical" evidence="23">
    <location>
        <begin position="271"/>
        <end position="289"/>
    </location>
</feature>
<dbReference type="InterPro" id="IPR059000">
    <property type="entry name" value="ATPase_P-type_domA"/>
</dbReference>
<dbReference type="GO" id="GO:0005886">
    <property type="term" value="C:plasma membrane"/>
    <property type="evidence" value="ECO:0007669"/>
    <property type="project" value="UniProtKB-SubCell"/>
</dbReference>
<keyword evidence="19 23" id="KW-0472">Membrane</keyword>